<sequence>MIPIEHRDDELRFDVRVTPKAKRAKIGGRHADALRVAVTSPPEDGKANAAVIQGLAKFLKIAKSNIAICGGQTSRCKRIAVRSMTETELRDRLRDVIDA</sequence>
<dbReference type="RefSeq" id="WP_146440042.1">
    <property type="nucleotide sequence ID" value="NZ_SJPL01000001.1"/>
</dbReference>
<dbReference type="InterPro" id="IPR003746">
    <property type="entry name" value="DUF167"/>
</dbReference>
<dbReference type="Gene3D" id="3.30.1200.10">
    <property type="entry name" value="YggU-like"/>
    <property type="match status" value="1"/>
</dbReference>
<reference evidence="3 4" key="1">
    <citation type="submission" date="2019-02" db="EMBL/GenBank/DDBJ databases">
        <title>Deep-cultivation of Planctomycetes and their phenomic and genomic characterization uncovers novel biology.</title>
        <authorList>
            <person name="Wiegand S."/>
            <person name="Jogler M."/>
            <person name="Boedeker C."/>
            <person name="Pinto D."/>
            <person name="Vollmers J."/>
            <person name="Rivas-Marin E."/>
            <person name="Kohn T."/>
            <person name="Peeters S.H."/>
            <person name="Heuer A."/>
            <person name="Rast P."/>
            <person name="Oberbeckmann S."/>
            <person name="Bunk B."/>
            <person name="Jeske O."/>
            <person name="Meyerdierks A."/>
            <person name="Storesund J.E."/>
            <person name="Kallscheuer N."/>
            <person name="Luecker S."/>
            <person name="Lage O.M."/>
            <person name="Pohl T."/>
            <person name="Merkel B.J."/>
            <person name="Hornburger P."/>
            <person name="Mueller R.-W."/>
            <person name="Bruemmer F."/>
            <person name="Labrenz M."/>
            <person name="Spormann A.M."/>
            <person name="Op Den Camp H."/>
            <person name="Overmann J."/>
            <person name="Amann R."/>
            <person name="Jetten M.S.M."/>
            <person name="Mascher T."/>
            <person name="Medema M.H."/>
            <person name="Devos D.P."/>
            <person name="Kaster A.-K."/>
            <person name="Ovreas L."/>
            <person name="Rohde M."/>
            <person name="Galperin M.Y."/>
            <person name="Jogler C."/>
        </authorList>
    </citation>
    <scope>NUCLEOTIDE SEQUENCE [LARGE SCALE GENOMIC DNA]</scope>
    <source>
        <strain evidence="3 4">Pan14r</strain>
    </source>
</reference>
<evidence type="ECO:0000313" key="3">
    <source>
        <dbReference type="EMBL" id="TWT71850.1"/>
    </source>
</evidence>
<dbReference type="HAMAP" id="MF_00634">
    <property type="entry name" value="UPF0235"/>
    <property type="match status" value="1"/>
</dbReference>
<dbReference type="SUPFAM" id="SSF69786">
    <property type="entry name" value="YggU-like"/>
    <property type="match status" value="1"/>
</dbReference>
<evidence type="ECO:0000256" key="1">
    <source>
        <dbReference type="ARBA" id="ARBA00010364"/>
    </source>
</evidence>
<dbReference type="PANTHER" id="PTHR13420">
    <property type="entry name" value="UPF0235 PROTEIN C15ORF40"/>
    <property type="match status" value="1"/>
</dbReference>
<evidence type="ECO:0000256" key="2">
    <source>
        <dbReference type="HAMAP-Rule" id="MF_00634"/>
    </source>
</evidence>
<dbReference type="AlphaFoldDB" id="A0A5C5Y925"/>
<comment type="similarity">
    <text evidence="1 2">Belongs to the UPF0235 family.</text>
</comment>
<dbReference type="Pfam" id="PF02594">
    <property type="entry name" value="DUF167"/>
    <property type="match status" value="1"/>
</dbReference>
<comment type="caution">
    <text evidence="3">The sequence shown here is derived from an EMBL/GenBank/DDBJ whole genome shotgun (WGS) entry which is preliminary data.</text>
</comment>
<keyword evidence="4" id="KW-1185">Reference proteome</keyword>
<dbReference type="NCBIfam" id="TIGR00251">
    <property type="entry name" value="DUF167 family protein"/>
    <property type="match status" value="1"/>
</dbReference>
<dbReference type="SMART" id="SM01152">
    <property type="entry name" value="DUF167"/>
    <property type="match status" value="1"/>
</dbReference>
<dbReference type="EMBL" id="SJPL01000001">
    <property type="protein sequence ID" value="TWT71850.1"/>
    <property type="molecule type" value="Genomic_DNA"/>
</dbReference>
<dbReference type="OrthoDB" id="290224at2"/>
<name>A0A5C5Y925_9PLAN</name>
<dbReference type="GO" id="GO:0005737">
    <property type="term" value="C:cytoplasm"/>
    <property type="evidence" value="ECO:0007669"/>
    <property type="project" value="TreeGrafter"/>
</dbReference>
<gene>
    <name evidence="3" type="ORF">Pan14r_41670</name>
</gene>
<evidence type="ECO:0000313" key="4">
    <source>
        <dbReference type="Proteomes" id="UP000317238"/>
    </source>
</evidence>
<protein>
    <recommendedName>
        <fullName evidence="2">UPF0235 protein Pan14r_41670</fullName>
    </recommendedName>
</protein>
<accession>A0A5C5Y925</accession>
<dbReference type="InterPro" id="IPR036591">
    <property type="entry name" value="YggU-like_sf"/>
</dbReference>
<organism evidence="3 4">
    <name type="scientific">Crateriforma conspicua</name>
    <dbReference type="NCBI Taxonomy" id="2527996"/>
    <lineage>
        <taxon>Bacteria</taxon>
        <taxon>Pseudomonadati</taxon>
        <taxon>Planctomycetota</taxon>
        <taxon>Planctomycetia</taxon>
        <taxon>Planctomycetales</taxon>
        <taxon>Planctomycetaceae</taxon>
        <taxon>Crateriforma</taxon>
    </lineage>
</organism>
<dbReference type="PANTHER" id="PTHR13420:SF7">
    <property type="entry name" value="UPF0235 PROTEIN C15ORF40"/>
    <property type="match status" value="1"/>
</dbReference>
<dbReference type="Proteomes" id="UP000317238">
    <property type="component" value="Unassembled WGS sequence"/>
</dbReference>
<proteinExistence type="inferred from homology"/>